<dbReference type="CDD" id="cd18787">
    <property type="entry name" value="SF2_C_DEAD"/>
    <property type="match status" value="1"/>
</dbReference>
<keyword evidence="3 7" id="KW-0347">Helicase</keyword>
<evidence type="ECO:0000313" key="7">
    <source>
        <dbReference type="EMBL" id="KAK2567413.1"/>
    </source>
</evidence>
<dbReference type="GO" id="GO:0016787">
    <property type="term" value="F:hydrolase activity"/>
    <property type="evidence" value="ECO:0007669"/>
    <property type="project" value="UniProtKB-KW"/>
</dbReference>
<gene>
    <name evidence="7" type="ORF">P5673_008223</name>
</gene>
<evidence type="ECO:0000256" key="4">
    <source>
        <dbReference type="ARBA" id="ARBA00022840"/>
    </source>
</evidence>
<dbReference type="SUPFAM" id="SSF52540">
    <property type="entry name" value="P-loop containing nucleoside triphosphate hydrolases"/>
    <property type="match status" value="3"/>
</dbReference>
<dbReference type="PROSITE" id="PS51192">
    <property type="entry name" value="HELICASE_ATP_BIND_1"/>
    <property type="match status" value="1"/>
</dbReference>
<evidence type="ECO:0000313" key="8">
    <source>
        <dbReference type="Proteomes" id="UP001249851"/>
    </source>
</evidence>
<feature type="domain" description="Helicase C-terminal" evidence="6">
    <location>
        <begin position="604"/>
        <end position="751"/>
    </location>
</feature>
<dbReference type="Proteomes" id="UP001249851">
    <property type="component" value="Unassembled WGS sequence"/>
</dbReference>
<evidence type="ECO:0000259" key="5">
    <source>
        <dbReference type="PROSITE" id="PS51192"/>
    </source>
</evidence>
<dbReference type="Pfam" id="PF00271">
    <property type="entry name" value="Helicase_C"/>
    <property type="match status" value="3"/>
</dbReference>
<protein>
    <submittedName>
        <fullName evidence="7">DEAD-box ATP-dependent RNA helicase 39</fullName>
    </submittedName>
</protein>
<dbReference type="PROSITE" id="PS51194">
    <property type="entry name" value="HELICASE_CTER"/>
    <property type="match status" value="2"/>
</dbReference>
<dbReference type="GO" id="GO:0003676">
    <property type="term" value="F:nucleic acid binding"/>
    <property type="evidence" value="ECO:0007669"/>
    <property type="project" value="InterPro"/>
</dbReference>
<dbReference type="GO" id="GO:0005524">
    <property type="term" value="F:ATP binding"/>
    <property type="evidence" value="ECO:0007669"/>
    <property type="project" value="UniProtKB-KW"/>
</dbReference>
<dbReference type="InterPro" id="IPR027417">
    <property type="entry name" value="P-loop_NTPase"/>
</dbReference>
<dbReference type="InterPro" id="IPR011545">
    <property type="entry name" value="DEAD/DEAH_box_helicase_dom"/>
</dbReference>
<proteinExistence type="predicted"/>
<name>A0AAD9QU35_ACRCE</name>
<dbReference type="PANTHER" id="PTHR47960">
    <property type="entry name" value="DEAD-BOX ATP-DEPENDENT RNA HELICASE 50"/>
    <property type="match status" value="1"/>
</dbReference>
<keyword evidence="8" id="KW-1185">Reference proteome</keyword>
<dbReference type="InterPro" id="IPR001650">
    <property type="entry name" value="Helicase_C-like"/>
</dbReference>
<evidence type="ECO:0000256" key="1">
    <source>
        <dbReference type="ARBA" id="ARBA00022741"/>
    </source>
</evidence>
<dbReference type="Gene3D" id="3.40.50.300">
    <property type="entry name" value="P-loop containing nucleotide triphosphate hydrolases"/>
    <property type="match status" value="4"/>
</dbReference>
<sequence length="756" mass="86415">MDILTDFPKLWVLKVEEWDGTIVWLLFVSPLSQVRHATPRTAVCSTALGTRSSRNPNCHMVYVSKMAAVFLNSMSKCLSLKREAQLLICGCKFFRQAGGMSSKATAVRPGLQSPSRSLKQGRQIKAMKQSLDMKSALTRQLKRRRELAQRRNLKSVKPRIADTEESVSRGRREIVIEPSCQNPAFTPKDNQAQVRSFHSFGLRDDIVQGLDGLSITKPTVTQFERCMDDVREIIDVKRLFSTFDKGTGKTLAYLLPIVHHLKEEHDLGMISRLKRPRVLIAVPNRELALQVLKVAKLLSHNARFRSALLTGGRKLRILKSVLESPVDLLVGTPGTLLEFRERAGRLFFSDVSYLVIDEADSMFDDTFKSETMKLLETISIRQGKSLPRTSDLPTDSVDAQVTIVGATMPKELVDSLQDMLLHLKPDKLLEILRQDLRVADRRAIVFCNTTPSCDYVGHFLRNHGVEHIKLHSTVAIQERRQRFKDFQNEKARILLCTDVASRGLDTNVDHVINFDFPMNLTDYLHRVGRTGRVRAGAQNSETSETTSFMTHNRDVRMALIIEERRQRFKDFQNEKARILLCTDVASRGLDTNIDHVINFDFLMNLTDYLHRVGRTGRVRAGAQNSETSETTSFMTHNRDVRMALIIEERRQRFKDFQNEKARILLCTDVASRGLDTNIDHVINFDFLMNLTDYLHRVGRTGRVRAGAQNSETSETTSFMTHNRDVRMALIIEVSSLSQFLHHFKEQRHRQRFARNS</sequence>
<dbReference type="SMART" id="SM00490">
    <property type="entry name" value="HELICc"/>
    <property type="match status" value="3"/>
</dbReference>
<dbReference type="InterPro" id="IPR044742">
    <property type="entry name" value="DEAD/DEAH_RhlB"/>
</dbReference>
<reference evidence="7" key="2">
    <citation type="journal article" date="2023" name="Science">
        <title>Genomic signatures of disease resistance in endangered staghorn corals.</title>
        <authorList>
            <person name="Vollmer S.V."/>
            <person name="Selwyn J.D."/>
            <person name="Despard B.A."/>
            <person name="Roesel C.L."/>
        </authorList>
    </citation>
    <scope>NUCLEOTIDE SEQUENCE</scope>
    <source>
        <strain evidence="7">K2</strain>
    </source>
</reference>
<keyword evidence="2" id="KW-0378">Hydrolase</keyword>
<reference evidence="7" key="1">
    <citation type="journal article" date="2023" name="G3 (Bethesda)">
        <title>Whole genome assembly and annotation of the endangered Caribbean coral Acropora cervicornis.</title>
        <authorList>
            <person name="Selwyn J.D."/>
            <person name="Vollmer S.V."/>
        </authorList>
    </citation>
    <scope>NUCLEOTIDE SEQUENCE</scope>
    <source>
        <strain evidence="7">K2</strain>
    </source>
</reference>
<dbReference type="Pfam" id="PF00270">
    <property type="entry name" value="DEAD"/>
    <property type="match status" value="1"/>
</dbReference>
<accession>A0AAD9QU35</accession>
<evidence type="ECO:0000256" key="2">
    <source>
        <dbReference type="ARBA" id="ARBA00022801"/>
    </source>
</evidence>
<dbReference type="SMART" id="SM00487">
    <property type="entry name" value="DEXDc"/>
    <property type="match status" value="1"/>
</dbReference>
<evidence type="ECO:0000256" key="3">
    <source>
        <dbReference type="ARBA" id="ARBA00022806"/>
    </source>
</evidence>
<dbReference type="GO" id="GO:0004386">
    <property type="term" value="F:helicase activity"/>
    <property type="evidence" value="ECO:0007669"/>
    <property type="project" value="UniProtKB-KW"/>
</dbReference>
<dbReference type="EMBL" id="JARQWQ010000014">
    <property type="protein sequence ID" value="KAK2567413.1"/>
    <property type="molecule type" value="Genomic_DNA"/>
</dbReference>
<feature type="domain" description="Helicase C-terminal" evidence="6">
    <location>
        <begin position="424"/>
        <end position="597"/>
    </location>
</feature>
<organism evidence="7 8">
    <name type="scientific">Acropora cervicornis</name>
    <name type="common">Staghorn coral</name>
    <dbReference type="NCBI Taxonomy" id="6130"/>
    <lineage>
        <taxon>Eukaryota</taxon>
        <taxon>Metazoa</taxon>
        <taxon>Cnidaria</taxon>
        <taxon>Anthozoa</taxon>
        <taxon>Hexacorallia</taxon>
        <taxon>Scleractinia</taxon>
        <taxon>Astrocoeniina</taxon>
        <taxon>Acroporidae</taxon>
        <taxon>Acropora</taxon>
    </lineage>
</organism>
<dbReference type="InterPro" id="IPR014001">
    <property type="entry name" value="Helicase_ATP-bd"/>
</dbReference>
<dbReference type="CDD" id="cd00268">
    <property type="entry name" value="DEADc"/>
    <property type="match status" value="1"/>
</dbReference>
<keyword evidence="4" id="KW-0067">ATP-binding</keyword>
<dbReference type="CDD" id="cd18785">
    <property type="entry name" value="SF2_C"/>
    <property type="match status" value="1"/>
</dbReference>
<evidence type="ECO:0000259" key="6">
    <source>
        <dbReference type="PROSITE" id="PS51194"/>
    </source>
</evidence>
<feature type="domain" description="Helicase ATP-binding" evidence="5">
    <location>
        <begin position="230"/>
        <end position="426"/>
    </location>
</feature>
<dbReference type="AlphaFoldDB" id="A0AAD9QU35"/>
<comment type="caution">
    <text evidence="7">The sequence shown here is derived from an EMBL/GenBank/DDBJ whole genome shotgun (WGS) entry which is preliminary data.</text>
</comment>
<keyword evidence="1" id="KW-0547">Nucleotide-binding</keyword>